<proteinExistence type="predicted"/>
<dbReference type="Proteomes" id="UP000182658">
    <property type="component" value="Unassembled WGS sequence"/>
</dbReference>
<accession>A0A1J7J7C7</accession>
<dbReference type="EMBL" id="KV875102">
    <property type="protein sequence ID" value="OIW25060.1"/>
    <property type="molecule type" value="Genomic_DNA"/>
</dbReference>
<dbReference type="InParanoid" id="A0A1J7J7C7"/>
<organism evidence="1 2">
    <name type="scientific">Coniochaeta ligniaria NRRL 30616</name>
    <dbReference type="NCBI Taxonomy" id="1408157"/>
    <lineage>
        <taxon>Eukaryota</taxon>
        <taxon>Fungi</taxon>
        <taxon>Dikarya</taxon>
        <taxon>Ascomycota</taxon>
        <taxon>Pezizomycotina</taxon>
        <taxon>Sordariomycetes</taxon>
        <taxon>Sordariomycetidae</taxon>
        <taxon>Coniochaetales</taxon>
        <taxon>Coniochaetaceae</taxon>
        <taxon>Coniochaeta</taxon>
    </lineage>
</organism>
<dbReference type="AlphaFoldDB" id="A0A1J7J7C7"/>
<protein>
    <submittedName>
        <fullName evidence="1">Uncharacterized protein</fullName>
    </submittedName>
</protein>
<keyword evidence="2" id="KW-1185">Reference proteome</keyword>
<evidence type="ECO:0000313" key="1">
    <source>
        <dbReference type="EMBL" id="OIW25060.1"/>
    </source>
</evidence>
<gene>
    <name evidence="1" type="ORF">CONLIGDRAFT_80648</name>
</gene>
<name>A0A1J7J7C7_9PEZI</name>
<sequence length="203" mass="22018">MHHLKSLYSCGHRGARTALEIQAVNKKVLGPSFWTFSQFPQCANAETRVSHGGESAQVDHCAASSGEDPCALSLLPQPSPSPSTKRGVTVPELRIFGNTVRLGRNDLRASKVKSWDSFSTSRLLDICSRNRVSTSTKGARTEIGGLAQPQPSPQLDADTGSKTRTCPVFFALPPLSPAVPVERRDELSTCSSHPRTHWVHCLC</sequence>
<reference evidence="1 2" key="1">
    <citation type="submission" date="2016-10" db="EMBL/GenBank/DDBJ databases">
        <title>Draft genome sequence of Coniochaeta ligniaria NRRL30616, a lignocellulolytic fungus for bioabatement of inhibitors in plant biomass hydrolysates.</title>
        <authorList>
            <consortium name="DOE Joint Genome Institute"/>
            <person name="Jimenez D.J."/>
            <person name="Hector R.E."/>
            <person name="Riley R."/>
            <person name="Sun H."/>
            <person name="Grigoriev I.V."/>
            <person name="Van Elsas J.D."/>
            <person name="Nichols N.N."/>
        </authorList>
    </citation>
    <scope>NUCLEOTIDE SEQUENCE [LARGE SCALE GENOMIC DNA]</scope>
    <source>
        <strain evidence="1 2">NRRL 30616</strain>
    </source>
</reference>
<evidence type="ECO:0000313" key="2">
    <source>
        <dbReference type="Proteomes" id="UP000182658"/>
    </source>
</evidence>